<dbReference type="AlphaFoldDB" id="A0A8S1X5G7"/>
<feature type="region of interest" description="Disordered" evidence="1">
    <location>
        <begin position="183"/>
        <end position="207"/>
    </location>
</feature>
<accession>A0A8S1X5G7</accession>
<feature type="compositionally biased region" description="Polar residues" evidence="1">
    <location>
        <begin position="189"/>
        <end position="207"/>
    </location>
</feature>
<evidence type="ECO:0000256" key="1">
    <source>
        <dbReference type="SAM" id="MobiDB-lite"/>
    </source>
</evidence>
<comment type="caution">
    <text evidence="2">The sequence shown here is derived from an EMBL/GenBank/DDBJ whole genome shotgun (WGS) entry which is preliminary data.</text>
</comment>
<dbReference type="EMBL" id="CAJJDP010000114">
    <property type="protein sequence ID" value="CAD8197303.1"/>
    <property type="molecule type" value="Genomic_DNA"/>
</dbReference>
<evidence type="ECO:0000313" key="3">
    <source>
        <dbReference type="Proteomes" id="UP000683925"/>
    </source>
</evidence>
<gene>
    <name evidence="2" type="ORF">POCTA_138.1.T1140043</name>
</gene>
<proteinExistence type="predicted"/>
<organism evidence="2 3">
    <name type="scientific">Paramecium octaurelia</name>
    <dbReference type="NCBI Taxonomy" id="43137"/>
    <lineage>
        <taxon>Eukaryota</taxon>
        <taxon>Sar</taxon>
        <taxon>Alveolata</taxon>
        <taxon>Ciliophora</taxon>
        <taxon>Intramacronucleata</taxon>
        <taxon>Oligohymenophorea</taxon>
        <taxon>Peniculida</taxon>
        <taxon>Parameciidae</taxon>
        <taxon>Paramecium</taxon>
    </lineage>
</organism>
<sequence>MGIMHTRCVEECRSKEQNTNSELQVIQNKQILKRNLQTTNEQCTQKTTQKGTIFLCDPDQSMEIKEEDSSSNLQNNPIPAFVSDKQLHQFVVPRRENRFISDIENEVKEKIKKIQYQEKFEALQMHYSKLNLQQCPQIFHKSSSNVPNQNELISNLNCFQSSSLVIEKLQSTQVDCISGPNKERRGILKSNSPQKQSKSFDTNSVNSNKRVHFSGDTKFKSEDAIQQFQWRKLRIE</sequence>
<protein>
    <submittedName>
        <fullName evidence="2">Uncharacterized protein</fullName>
    </submittedName>
</protein>
<keyword evidence="3" id="KW-1185">Reference proteome</keyword>
<dbReference type="OMA" id="ENRFISD"/>
<reference evidence="2" key="1">
    <citation type="submission" date="2021-01" db="EMBL/GenBank/DDBJ databases">
        <authorList>
            <consortium name="Genoscope - CEA"/>
            <person name="William W."/>
        </authorList>
    </citation>
    <scope>NUCLEOTIDE SEQUENCE</scope>
</reference>
<evidence type="ECO:0000313" key="2">
    <source>
        <dbReference type="EMBL" id="CAD8197303.1"/>
    </source>
</evidence>
<dbReference type="Proteomes" id="UP000683925">
    <property type="component" value="Unassembled WGS sequence"/>
</dbReference>
<dbReference type="OrthoDB" id="304444at2759"/>
<name>A0A8S1X5G7_PAROT</name>